<feature type="non-terminal residue" evidence="1">
    <location>
        <position position="1"/>
    </location>
</feature>
<evidence type="ECO:0000313" key="1">
    <source>
        <dbReference type="EMBL" id="CAG8834065.1"/>
    </source>
</evidence>
<feature type="non-terminal residue" evidence="1">
    <location>
        <position position="159"/>
    </location>
</feature>
<organism evidence="1 2">
    <name type="scientific">Racocetra persica</name>
    <dbReference type="NCBI Taxonomy" id="160502"/>
    <lineage>
        <taxon>Eukaryota</taxon>
        <taxon>Fungi</taxon>
        <taxon>Fungi incertae sedis</taxon>
        <taxon>Mucoromycota</taxon>
        <taxon>Glomeromycotina</taxon>
        <taxon>Glomeromycetes</taxon>
        <taxon>Diversisporales</taxon>
        <taxon>Gigasporaceae</taxon>
        <taxon>Racocetra</taxon>
    </lineage>
</organism>
<proteinExistence type="predicted"/>
<accession>A0ACA9SBY6</accession>
<dbReference type="EMBL" id="CAJVQC010108140">
    <property type="protein sequence ID" value="CAG8834065.1"/>
    <property type="molecule type" value="Genomic_DNA"/>
</dbReference>
<keyword evidence="2" id="KW-1185">Reference proteome</keyword>
<dbReference type="Proteomes" id="UP000789920">
    <property type="component" value="Unassembled WGS sequence"/>
</dbReference>
<gene>
    <name evidence="1" type="ORF">RPERSI_LOCUS29063</name>
</gene>
<sequence>LSKAAVTPILSARAYHKISLINIIEVFGRIQSLIACQLGNFNIGIINLKTSWVSWFSIKLLKGTCCFIFGGANLLVDEMNSFVKSKLDVDVEVSEIIVESLFSESESSFLAISTDQEKISVILSALYCSLKFGQLRRWLRYSFALLETKYLGFVIATSK</sequence>
<comment type="caution">
    <text evidence="1">The sequence shown here is derived from an EMBL/GenBank/DDBJ whole genome shotgun (WGS) entry which is preliminary data.</text>
</comment>
<protein>
    <submittedName>
        <fullName evidence="1">14522_t:CDS:1</fullName>
    </submittedName>
</protein>
<reference evidence="1" key="1">
    <citation type="submission" date="2021-06" db="EMBL/GenBank/DDBJ databases">
        <authorList>
            <person name="Kallberg Y."/>
            <person name="Tangrot J."/>
            <person name="Rosling A."/>
        </authorList>
    </citation>
    <scope>NUCLEOTIDE SEQUENCE</scope>
    <source>
        <strain evidence="1">MA461A</strain>
    </source>
</reference>
<name>A0ACA9SBY6_9GLOM</name>
<evidence type="ECO:0000313" key="2">
    <source>
        <dbReference type="Proteomes" id="UP000789920"/>
    </source>
</evidence>